<dbReference type="KEGG" id="bva:BVAF_628"/>
<dbReference type="NCBIfam" id="TIGR00095">
    <property type="entry name" value="16S rRNA (guanine(966)-N(2))-methyltransferase RsmD"/>
    <property type="match status" value="1"/>
</dbReference>
<dbReference type="PANTHER" id="PTHR43542">
    <property type="entry name" value="METHYLTRANSFERASE"/>
    <property type="match status" value="1"/>
</dbReference>
<dbReference type="InterPro" id="IPR002052">
    <property type="entry name" value="DNA_methylase_N6_adenine_CS"/>
</dbReference>
<dbReference type="CDD" id="cd02440">
    <property type="entry name" value="AdoMet_MTases"/>
    <property type="match status" value="1"/>
</dbReference>
<evidence type="ECO:0000313" key="11">
    <source>
        <dbReference type="Proteomes" id="UP000007464"/>
    </source>
</evidence>
<evidence type="ECO:0000256" key="4">
    <source>
        <dbReference type="ARBA" id="ARBA00013682"/>
    </source>
</evidence>
<proteinExistence type="inferred from homology"/>
<dbReference type="Gene3D" id="3.40.50.150">
    <property type="entry name" value="Vaccinia Virus protein VP39"/>
    <property type="match status" value="1"/>
</dbReference>
<dbReference type="GO" id="GO:0003676">
    <property type="term" value="F:nucleic acid binding"/>
    <property type="evidence" value="ECO:0007669"/>
    <property type="project" value="InterPro"/>
</dbReference>
<dbReference type="EC" id="2.1.1.171" evidence="3"/>
<dbReference type="InterPro" id="IPR004398">
    <property type="entry name" value="RNA_MeTrfase_RsmD"/>
</dbReference>
<sequence>MKIQANFSKSNNGKIRIIAGKWKGRSIPVISKIEVRPTLSRIRETLFNWLNPVIVNSICLDCFSGSGALGLESLSRGAKKVTFIDNSKACINFLKKTITSFQEDSSSITICTDCVSWLKQLSKNTVTGYNIVFIDPPFNNRFIIYDIVYLLEKNNYLQKKSWIYIETSKLFNKGLFNKNKFPNNWVLYRKIVTQTILCCIYFRSS</sequence>
<name>E8Q7A4_BLOVB</name>
<keyword evidence="6" id="KW-0808">Transferase</keyword>
<evidence type="ECO:0000313" key="10">
    <source>
        <dbReference type="EMBL" id="ADV33999.1"/>
    </source>
</evidence>
<dbReference type="EMBL" id="CP002189">
    <property type="protein sequence ID" value="ADV33999.1"/>
    <property type="molecule type" value="Genomic_DNA"/>
</dbReference>
<evidence type="ECO:0000256" key="5">
    <source>
        <dbReference type="ARBA" id="ARBA00022603"/>
    </source>
</evidence>
<dbReference type="InterPro" id="IPR029063">
    <property type="entry name" value="SAM-dependent_MTases_sf"/>
</dbReference>
<dbReference type="STRING" id="859654.BVAF_628"/>
<evidence type="ECO:0000256" key="6">
    <source>
        <dbReference type="ARBA" id="ARBA00022679"/>
    </source>
</evidence>
<evidence type="ECO:0000256" key="3">
    <source>
        <dbReference type="ARBA" id="ARBA00012141"/>
    </source>
</evidence>
<evidence type="ECO:0000256" key="9">
    <source>
        <dbReference type="ARBA" id="ARBA00048326"/>
    </source>
</evidence>
<dbReference type="OrthoDB" id="9803017at2"/>
<evidence type="ECO:0000256" key="1">
    <source>
        <dbReference type="ARBA" id="ARBA00002649"/>
    </source>
</evidence>
<dbReference type="SUPFAM" id="SSF53335">
    <property type="entry name" value="S-adenosyl-L-methionine-dependent methyltransferases"/>
    <property type="match status" value="1"/>
</dbReference>
<keyword evidence="5 10" id="KW-0489">Methyltransferase</keyword>
<dbReference type="Proteomes" id="UP000007464">
    <property type="component" value="Chromosome"/>
</dbReference>
<evidence type="ECO:0000256" key="2">
    <source>
        <dbReference type="ARBA" id="ARBA00005269"/>
    </source>
</evidence>
<reference evidence="10 11" key="1">
    <citation type="journal article" date="2010" name="BMC Genomics">
        <title>Unprecedented loss of ammonia assimilation capability in a urease-encoding bacterial mutualist.</title>
        <authorList>
            <person name="Williams L.E."/>
            <person name="Wernegreen J.J."/>
        </authorList>
    </citation>
    <scope>NUCLEOTIDE SEQUENCE [LARGE SCALE GENOMIC DNA]</scope>
    <source>
        <strain evidence="10 11">BVAF</strain>
    </source>
</reference>
<dbReference type="GO" id="GO:0052913">
    <property type="term" value="F:16S rRNA (guanine(966)-N(2))-methyltransferase activity"/>
    <property type="evidence" value="ECO:0007669"/>
    <property type="project" value="UniProtKB-EC"/>
</dbReference>
<accession>E8Q7A4</accession>
<evidence type="ECO:0000256" key="8">
    <source>
        <dbReference type="ARBA" id="ARBA00033371"/>
    </source>
</evidence>
<dbReference type="PROSITE" id="PS00092">
    <property type="entry name" value="N6_MTASE"/>
    <property type="match status" value="1"/>
</dbReference>
<evidence type="ECO:0000256" key="7">
    <source>
        <dbReference type="ARBA" id="ARBA00031268"/>
    </source>
</evidence>
<dbReference type="HOGENOM" id="CLU_075826_2_2_6"/>
<dbReference type="AlphaFoldDB" id="E8Q7A4"/>
<protein>
    <recommendedName>
        <fullName evidence="4">Ribosomal RNA small subunit methyltransferase D</fullName>
        <ecNumber evidence="3">2.1.1.171</ecNumber>
    </recommendedName>
    <alternativeName>
        <fullName evidence="7">16S rRNA m2G966 methyltransferase</fullName>
    </alternativeName>
    <alternativeName>
        <fullName evidence="8">rRNA (guanine-N(2)-)-methyltransferase</fullName>
    </alternativeName>
</protein>
<dbReference type="Pfam" id="PF03602">
    <property type="entry name" value="Cons_hypoth95"/>
    <property type="match status" value="1"/>
</dbReference>
<gene>
    <name evidence="10" type="primary">rsmD</name>
    <name evidence="10" type="synonym">yhhF</name>
    <name evidence="10" type="ordered locus">BVAF_628</name>
</gene>
<dbReference type="PANTHER" id="PTHR43542:SF1">
    <property type="entry name" value="METHYLTRANSFERASE"/>
    <property type="match status" value="1"/>
</dbReference>
<dbReference type="RefSeq" id="WP_013516924.1">
    <property type="nucleotide sequence ID" value="NC_014909.2"/>
</dbReference>
<organism evidence="10 11">
    <name type="scientific">Blochmanniella vafra (strain BVAF)</name>
    <dbReference type="NCBI Taxonomy" id="859654"/>
    <lineage>
        <taxon>Bacteria</taxon>
        <taxon>Pseudomonadati</taxon>
        <taxon>Pseudomonadota</taxon>
        <taxon>Gammaproteobacteria</taxon>
        <taxon>Enterobacterales</taxon>
        <taxon>Enterobacteriaceae</taxon>
        <taxon>ant endosymbionts</taxon>
        <taxon>Candidatus Blochmanniella</taxon>
    </lineage>
</organism>
<comment type="similarity">
    <text evidence="2">Belongs to the methyltransferase superfamily. RsmD family.</text>
</comment>
<keyword evidence="11" id="KW-1185">Reference proteome</keyword>
<comment type="catalytic activity">
    <reaction evidence="9">
        <text>guanosine(966) in 16S rRNA + S-adenosyl-L-methionine = N(2)-methylguanosine(966) in 16S rRNA + S-adenosyl-L-homocysteine + H(+)</text>
        <dbReference type="Rhea" id="RHEA:23548"/>
        <dbReference type="Rhea" id="RHEA-COMP:10211"/>
        <dbReference type="Rhea" id="RHEA-COMP:10212"/>
        <dbReference type="ChEBI" id="CHEBI:15378"/>
        <dbReference type="ChEBI" id="CHEBI:57856"/>
        <dbReference type="ChEBI" id="CHEBI:59789"/>
        <dbReference type="ChEBI" id="CHEBI:74269"/>
        <dbReference type="ChEBI" id="CHEBI:74481"/>
        <dbReference type="EC" id="2.1.1.171"/>
    </reaction>
</comment>
<comment type="function">
    <text evidence="1">Specifically methylates the guanine in position 966 of 16S rRNA in the assembled 30S particle.</text>
</comment>